<dbReference type="WBParaSite" id="jg115.1">
    <property type="protein sequence ID" value="jg115.1"/>
    <property type="gene ID" value="jg115"/>
</dbReference>
<protein>
    <submittedName>
        <fullName evidence="4">Uncharacterized protein</fullName>
    </submittedName>
</protein>
<reference evidence="4" key="1">
    <citation type="submission" date="2022-11" db="UniProtKB">
        <authorList>
            <consortium name="WormBaseParasite"/>
        </authorList>
    </citation>
    <scope>IDENTIFICATION</scope>
</reference>
<dbReference type="InterPro" id="IPR028150">
    <property type="entry name" value="Lustrin_cystein"/>
</dbReference>
<proteinExistence type="predicted"/>
<evidence type="ECO:0000313" key="3">
    <source>
        <dbReference type="Proteomes" id="UP000887574"/>
    </source>
</evidence>
<accession>A0A915CRY1</accession>
<dbReference type="SMART" id="SM00289">
    <property type="entry name" value="WR1"/>
    <property type="match status" value="3"/>
</dbReference>
<keyword evidence="2" id="KW-0732">Signal</keyword>
<evidence type="ECO:0000256" key="2">
    <source>
        <dbReference type="SAM" id="SignalP"/>
    </source>
</evidence>
<feature type="signal peptide" evidence="2">
    <location>
        <begin position="1"/>
        <end position="24"/>
    </location>
</feature>
<dbReference type="Pfam" id="PF14625">
    <property type="entry name" value="Lustrin_cystein"/>
    <property type="match status" value="3"/>
</dbReference>
<feature type="region of interest" description="Disordered" evidence="1">
    <location>
        <begin position="276"/>
        <end position="308"/>
    </location>
</feature>
<evidence type="ECO:0000313" key="4">
    <source>
        <dbReference type="WBParaSite" id="jg115.1"/>
    </source>
</evidence>
<dbReference type="InterPro" id="IPR006150">
    <property type="entry name" value="Cys_repeat_1"/>
</dbReference>
<keyword evidence="3" id="KW-1185">Reference proteome</keyword>
<dbReference type="AlphaFoldDB" id="A0A915CRY1"/>
<organism evidence="3 4">
    <name type="scientific">Ditylenchus dipsaci</name>
    <dbReference type="NCBI Taxonomy" id="166011"/>
    <lineage>
        <taxon>Eukaryota</taxon>
        <taxon>Metazoa</taxon>
        <taxon>Ecdysozoa</taxon>
        <taxon>Nematoda</taxon>
        <taxon>Chromadorea</taxon>
        <taxon>Rhabditida</taxon>
        <taxon>Tylenchina</taxon>
        <taxon>Tylenchomorpha</taxon>
        <taxon>Sphaerularioidea</taxon>
        <taxon>Anguinidae</taxon>
        <taxon>Anguininae</taxon>
        <taxon>Ditylenchus</taxon>
    </lineage>
</organism>
<dbReference type="Proteomes" id="UP000887574">
    <property type="component" value="Unplaced"/>
</dbReference>
<feature type="chain" id="PRO_5037252783" evidence="2">
    <location>
        <begin position="25"/>
        <end position="426"/>
    </location>
</feature>
<sequence length="426" mass="46995">MSRSTSISAVLLLIVVALASKTTADQQFHCPNSGLPKVDASGKPLQCLPGQAASEIVCGRGYSCYFSGFNYQCCPTAEEEEQHSEAECPQGSFSVLSANGSPLLCNPRTLQCPQDGMFCSSESSSISRGAICCEKIGQKKPSKKSEKAHQKLFASAQKIQFEERVTTLVNRDINEECPINALMVLSDESKPVLCAEDNPCPQNDMFCHSSITKESFCCQQMDTAKDTLSEDDTTQNPLKYSPDDAKKLVEELKIQEELEKAIVTQPKEEDLEVTVATAGPPSASPPTTTTEAQPAPVQQQEQQLQHPAGKLRYADNEAPIKNKEEELAEPKAKAQAVRTQVDQQQQLETDIEYKPHNQGGYAISRKLDKINSKKPSADHKLFAQQYLLEQIKNGWPYDEKFYRTESVAVLHKGSHPSAIVHFPNRV</sequence>
<name>A0A915CRY1_9BILA</name>
<evidence type="ECO:0000256" key="1">
    <source>
        <dbReference type="SAM" id="MobiDB-lite"/>
    </source>
</evidence>